<evidence type="ECO:0000313" key="2">
    <source>
        <dbReference type="Proteomes" id="UP000322144"/>
    </source>
</evidence>
<evidence type="ECO:0000313" key="1">
    <source>
        <dbReference type="EMBL" id="QEM41755.1"/>
    </source>
</evidence>
<sequence>MSAINYNRLMQHAIDNGGKLELVIHASGNGFTFLVLPKEESK</sequence>
<proteinExistence type="predicted"/>
<dbReference type="Proteomes" id="UP000322144">
    <property type="component" value="Segment"/>
</dbReference>
<keyword evidence="2" id="KW-1185">Reference proteome</keyword>
<accession>A0A5C1K785</accession>
<dbReference type="KEGG" id="vg:77936776"/>
<organism evidence="1 2">
    <name type="scientific">Pseudomonas phage vB_PaeM_PS119XW</name>
    <dbReference type="NCBI Taxonomy" id="2601632"/>
    <lineage>
        <taxon>Viruses</taxon>
        <taxon>Duplodnaviria</taxon>
        <taxon>Heunggongvirae</taxon>
        <taxon>Uroviricota</taxon>
        <taxon>Caudoviricetes</taxon>
        <taxon>Chimalliviridae</taxon>
        <taxon>Pawinskivirus</taxon>
        <taxon>Pawinskivirus PS119XW</taxon>
    </lineage>
</organism>
<name>A0A5C1K785_9CAUD</name>
<dbReference type="GeneID" id="77936776"/>
<dbReference type="RefSeq" id="YP_010660766.1">
    <property type="nucleotide sequence ID" value="NC_070882.1"/>
</dbReference>
<protein>
    <submittedName>
        <fullName evidence="1">Uncharacterized protein</fullName>
    </submittedName>
</protein>
<reference evidence="1 2" key="1">
    <citation type="submission" date="2019-06" db="EMBL/GenBank/DDBJ databases">
        <title>A distant relative of Phikzvirus genus phages from a therapeutic phage collection.</title>
        <authorList>
            <person name="Hejnowicz M.S."/>
            <person name="Dabrowski K."/>
            <person name="Gawor J."/>
            <person name="Weber-Dabrowska B."/>
            <person name="Gromadka R."/>
            <person name="Lobocka M.B."/>
        </authorList>
    </citation>
    <scope>NUCLEOTIDE SEQUENCE [LARGE SCALE GENOMIC DNA]</scope>
</reference>
<dbReference type="EMBL" id="MN103543">
    <property type="protein sequence ID" value="QEM41755.1"/>
    <property type="molecule type" value="Genomic_DNA"/>
</dbReference>